<dbReference type="InterPro" id="IPR013320">
    <property type="entry name" value="ConA-like_dom_sf"/>
</dbReference>
<dbReference type="Pfam" id="PF17851">
    <property type="entry name" value="GH43_C2"/>
    <property type="match status" value="1"/>
</dbReference>
<feature type="signal peptide" evidence="7">
    <location>
        <begin position="1"/>
        <end position="21"/>
    </location>
</feature>
<keyword evidence="2 6" id="KW-0378">Hydrolase</keyword>
<proteinExistence type="inferred from homology"/>
<dbReference type="InterPro" id="IPR023296">
    <property type="entry name" value="Glyco_hydro_beta-prop_sf"/>
</dbReference>
<comment type="caution">
    <text evidence="9">The sequence shown here is derived from an EMBL/GenBank/DDBJ whole genome shotgun (WGS) entry which is preliminary data.</text>
</comment>
<dbReference type="GO" id="GO:0005975">
    <property type="term" value="P:carbohydrate metabolic process"/>
    <property type="evidence" value="ECO:0007669"/>
    <property type="project" value="InterPro"/>
</dbReference>
<reference evidence="9 10" key="1">
    <citation type="submission" date="2019-08" db="EMBL/GenBank/DDBJ databases">
        <title>In-depth cultivation of the pig gut microbiome towards novel bacterial diversity and tailored functional studies.</title>
        <authorList>
            <person name="Wylensek D."/>
            <person name="Hitch T.C.A."/>
            <person name="Clavel T."/>
        </authorList>
    </citation>
    <scope>NUCLEOTIDE SEQUENCE [LARGE SCALE GENOMIC DNA]</scope>
    <source>
        <strain evidence="9 10">LKV-178-WT-2A</strain>
    </source>
</reference>
<evidence type="ECO:0000256" key="7">
    <source>
        <dbReference type="SAM" id="SignalP"/>
    </source>
</evidence>
<dbReference type="RefSeq" id="WP_154533440.1">
    <property type="nucleotide sequence ID" value="NZ_VUNG01000006.1"/>
</dbReference>
<accession>A0A7K0KD46</accession>
<dbReference type="Proteomes" id="UP000438914">
    <property type="component" value="Unassembled WGS sequence"/>
</dbReference>
<dbReference type="PANTHER" id="PTHR42812:SF12">
    <property type="entry name" value="BETA-XYLOSIDASE-RELATED"/>
    <property type="match status" value="1"/>
</dbReference>
<protein>
    <submittedName>
        <fullName evidence="9">Glycoside hydrolase family 43 protein</fullName>
    </submittedName>
</protein>
<evidence type="ECO:0000256" key="1">
    <source>
        <dbReference type="ARBA" id="ARBA00009865"/>
    </source>
</evidence>
<feature type="active site" description="Proton acceptor" evidence="4">
    <location>
        <position position="71"/>
    </location>
</feature>
<dbReference type="AlphaFoldDB" id="A0A7K0KD46"/>
<evidence type="ECO:0000259" key="8">
    <source>
        <dbReference type="Pfam" id="PF17851"/>
    </source>
</evidence>
<dbReference type="Gene3D" id="2.60.120.200">
    <property type="match status" value="1"/>
</dbReference>
<feature type="site" description="Important for catalytic activity, responsible for pKa modulation of the active site Glu and correct orientation of both the proton donor and substrate" evidence="5">
    <location>
        <position position="180"/>
    </location>
</feature>
<organism evidence="9 10">
    <name type="scientific">Hallella mizrahii</name>
    <dbReference type="NCBI Taxonomy" id="2606637"/>
    <lineage>
        <taxon>Bacteria</taxon>
        <taxon>Pseudomonadati</taxon>
        <taxon>Bacteroidota</taxon>
        <taxon>Bacteroidia</taxon>
        <taxon>Bacteroidales</taxon>
        <taxon>Prevotellaceae</taxon>
        <taxon>Hallella</taxon>
    </lineage>
</organism>
<evidence type="ECO:0000256" key="3">
    <source>
        <dbReference type="ARBA" id="ARBA00023295"/>
    </source>
</evidence>
<dbReference type="Gene3D" id="2.115.10.20">
    <property type="entry name" value="Glycosyl hydrolase domain, family 43"/>
    <property type="match status" value="1"/>
</dbReference>
<dbReference type="InterPro" id="IPR041542">
    <property type="entry name" value="GH43_C2"/>
</dbReference>
<evidence type="ECO:0000313" key="9">
    <source>
        <dbReference type="EMBL" id="MST83857.1"/>
    </source>
</evidence>
<gene>
    <name evidence="9" type="ORF">FYJ73_04075</name>
</gene>
<dbReference type="InterPro" id="IPR006710">
    <property type="entry name" value="Glyco_hydro_43"/>
</dbReference>
<dbReference type="GO" id="GO:0004553">
    <property type="term" value="F:hydrolase activity, hydrolyzing O-glycosyl compounds"/>
    <property type="evidence" value="ECO:0007669"/>
    <property type="project" value="InterPro"/>
</dbReference>
<dbReference type="SUPFAM" id="SSF75005">
    <property type="entry name" value="Arabinanase/levansucrase/invertase"/>
    <property type="match status" value="1"/>
</dbReference>
<evidence type="ECO:0000313" key="10">
    <source>
        <dbReference type="Proteomes" id="UP000438914"/>
    </source>
</evidence>
<dbReference type="PANTHER" id="PTHR42812">
    <property type="entry name" value="BETA-XYLOSIDASE"/>
    <property type="match status" value="1"/>
</dbReference>
<name>A0A7K0KD46_9BACT</name>
<keyword evidence="3 6" id="KW-0326">Glycosidase</keyword>
<evidence type="ECO:0000256" key="2">
    <source>
        <dbReference type="ARBA" id="ARBA00022801"/>
    </source>
</evidence>
<keyword evidence="7" id="KW-0732">Signal</keyword>
<keyword evidence="10" id="KW-1185">Reference proteome</keyword>
<evidence type="ECO:0000256" key="4">
    <source>
        <dbReference type="PIRSR" id="PIRSR606710-1"/>
    </source>
</evidence>
<dbReference type="CDD" id="cd18617">
    <property type="entry name" value="GH43_XynB-like"/>
    <property type="match status" value="1"/>
</dbReference>
<dbReference type="SUPFAM" id="SSF49899">
    <property type="entry name" value="Concanavalin A-like lectins/glucanases"/>
    <property type="match status" value="1"/>
</dbReference>
<dbReference type="Pfam" id="PF04616">
    <property type="entry name" value="Glyco_hydro_43"/>
    <property type="match status" value="1"/>
</dbReference>
<evidence type="ECO:0000256" key="5">
    <source>
        <dbReference type="PIRSR" id="PIRSR606710-2"/>
    </source>
</evidence>
<feature type="active site" description="Proton donor" evidence="4">
    <location>
        <position position="245"/>
    </location>
</feature>
<feature type="chain" id="PRO_5029506277" evidence="7">
    <location>
        <begin position="22"/>
        <end position="570"/>
    </location>
</feature>
<evidence type="ECO:0000256" key="6">
    <source>
        <dbReference type="RuleBase" id="RU361187"/>
    </source>
</evidence>
<comment type="similarity">
    <text evidence="1 6">Belongs to the glycosyl hydrolase 43 family.</text>
</comment>
<sequence length="570" mass="63262">MTKNYLLLSLLLCLGWHQTQAQPSGDNQRGRADVTCAFSYFTYQGQDQRFATPYDHSRQYLNPVRSGYYPDPSVCRVGKTFYMVNSSFGSYPGVPIATSQDLVSWQPAGYVLDRPSQLPLANQPIAHGGIYAPTIRYNKRNKTFYMITTNVGRGNFLVKTKDPSKGWSDPIWLPKVVGIDPDLLFDDDGKAYIVHNASVTGKQAYEGQTAIRLFEFDVKGDSTRGNFTEIVRGGTHVEEKPIWIEGPHLYKRGHYYYLMCAEGGTAEHHSEVIFRAKKPQGPWEEYSGNPILTQRDLGEDLLDPVTCTGHADLVEDGTGQWWAVFLGCRPYEGNLYNTGRETFLLPVTWKNDWPAILEHGKAVQTFNAKKGVQLKVRPSQTPEQLGITGNFSYTDRFDSTALNQRWTFVRNPSAFYATGTGGLVISGLPTSLSVKENPLAVFIHQQNASFTAETEMTQQSTSAKTVAGMLLLQGANANIVFGKTLRHGKPVLVLQRTEKEPVVIASAPIETGSVKLRVTGDGRWYSFYYQPQGQDWKVLATGVDASNLSTTKAGGFIGTLIGLGMCTIRE</sequence>
<dbReference type="EMBL" id="VUNG01000006">
    <property type="protein sequence ID" value="MST83857.1"/>
    <property type="molecule type" value="Genomic_DNA"/>
</dbReference>
<dbReference type="InterPro" id="IPR051795">
    <property type="entry name" value="Glycosyl_Hydrlase_43"/>
</dbReference>
<feature type="domain" description="Beta-xylosidase C-terminal Concanavalin A-like" evidence="8">
    <location>
        <begin position="395"/>
        <end position="564"/>
    </location>
</feature>